<keyword evidence="7" id="KW-0479">Metal-binding</keyword>
<dbReference type="Proteomes" id="UP000787672">
    <property type="component" value="Unassembled WGS sequence"/>
</dbReference>
<sequence>MTNQKSPFADQAILARAIRDAFKKLSPRDQVKNPVMFLVYLSAILTTALYALSLVGISEHLVSSGFILTIAVILWLTSLFSNFAEAIAEGRGKAQADSLRSSRRDVTAHKLSDPSDRSKYVDVPGATLKKGEFFVVSAGEQVSADGEVVEGAASVDESAITGESAPVIREAGGDRSAVTGGTTVLSDYLVVRVTQEAGSSFLDKMIAMVEGANRKKTPNEIALEILLVALSIIFVLVTASLYAYSGFSAVQAGMGNPTSVVSLVALLVCLAPTTIGALLSAIGIAGMSRLNQANVLAMSGRAIEAAGDTDVLLLDKTGTITLGNRQAVAFLPVDGVSEEELADAAQLSSLADETPEGRSIVVLAKERFGIRGRELGDKTFLPFTAQTRMSGVDCQGGEIRKGAAEAVRAYVESAGGTFTGQCEKIVADVARQGGTPLVVAKNHKVLGVIHLKDIIKDGVKEKFADLRKMGIRTIMITGDNPVTAAAIAAEAGVDDFLAEATPEAKLEMIRKFQAEGHLVAMTGDGTNDAPALAQADVAVAMNSGTQAAKEAGNMVDLDSSPTKLIEIVRIGKQLLMTRGSLTTFSIANDIAKYFAIIPAIFMTLYPGLGALNIMRLASPTTAILSALIYNALIIVALIPLALRGVKYREVPAGRLLSHNLMVYGLGGIVVPFLAIKFIDLIVAMLIL</sequence>
<proteinExistence type="inferred from homology"/>
<evidence type="ECO:0000256" key="8">
    <source>
        <dbReference type="SAM" id="MobiDB-lite"/>
    </source>
</evidence>
<dbReference type="InterPro" id="IPR006391">
    <property type="entry name" value="P-type_ATPase_bsu_IA"/>
</dbReference>
<comment type="function">
    <text evidence="7">Part of the high-affinity ATP-driven potassium transport (or Kdp) system, which catalyzes the hydrolysis of ATP coupled with the electrogenic transport of potassium into the cytoplasm. This subunit is responsible for energy coupling to the transport system and for the release of the potassium ions to the cytoplasm.</text>
</comment>
<feature type="transmembrane region" description="Helical" evidence="7">
    <location>
        <begin position="61"/>
        <end position="83"/>
    </location>
</feature>
<dbReference type="PANTHER" id="PTHR43743">
    <property type="entry name" value="POTASSIUM-TRANSPORTING ATPASE ATP-BINDING SUBUNIT"/>
    <property type="match status" value="1"/>
</dbReference>
<keyword evidence="7" id="KW-0406">Ion transport</keyword>
<name>A0ABS6F5A9_9FIRM</name>
<keyword evidence="5 7" id="KW-1133">Transmembrane helix</keyword>
<keyword evidence="7" id="KW-0460">Magnesium</keyword>
<dbReference type="RefSeq" id="WP_216557345.1">
    <property type="nucleotide sequence ID" value="NZ_JAHLQN010000001.1"/>
</dbReference>
<evidence type="ECO:0000256" key="5">
    <source>
        <dbReference type="ARBA" id="ARBA00022989"/>
    </source>
</evidence>
<dbReference type="InterPro" id="IPR044492">
    <property type="entry name" value="P_typ_ATPase_HD_dom"/>
</dbReference>
<feature type="binding site" evidence="7">
    <location>
        <position position="352"/>
    </location>
    <ligand>
        <name>ATP</name>
        <dbReference type="ChEBI" id="CHEBI:30616"/>
    </ligand>
</feature>
<dbReference type="Pfam" id="PF00122">
    <property type="entry name" value="E1-E2_ATPase"/>
    <property type="match status" value="1"/>
</dbReference>
<evidence type="ECO:0000259" key="9">
    <source>
        <dbReference type="Pfam" id="PF00122"/>
    </source>
</evidence>
<feature type="binding site" evidence="7">
    <location>
        <position position="524"/>
    </location>
    <ligand>
        <name>Mg(2+)</name>
        <dbReference type="ChEBI" id="CHEBI:18420"/>
    </ligand>
</feature>
<dbReference type="SFLD" id="SFLDS00003">
    <property type="entry name" value="Haloacid_Dehalogenase"/>
    <property type="match status" value="1"/>
</dbReference>
<keyword evidence="7" id="KW-0633">Potassium transport</keyword>
<dbReference type="CDD" id="cd02078">
    <property type="entry name" value="P-type_ATPase_K"/>
    <property type="match status" value="1"/>
</dbReference>
<comment type="similarity">
    <text evidence="7">Belongs to the cation transport ATPase (P-type) (TC 3.A.3) family. Type IA subfamily.</text>
</comment>
<accession>A0ABS6F5A9</accession>
<dbReference type="Pfam" id="PF00702">
    <property type="entry name" value="Hydrolase"/>
    <property type="match status" value="1"/>
</dbReference>
<gene>
    <name evidence="7 10" type="primary">kdpB</name>
    <name evidence="10" type="ORF">KQI82_00800</name>
</gene>
<dbReference type="InterPro" id="IPR001757">
    <property type="entry name" value="P_typ_ATPase"/>
</dbReference>
<evidence type="ECO:0000256" key="6">
    <source>
        <dbReference type="ARBA" id="ARBA00023136"/>
    </source>
</evidence>
<feature type="transmembrane region" description="Helical" evidence="7">
    <location>
        <begin position="221"/>
        <end position="243"/>
    </location>
</feature>
<feature type="binding site" evidence="7">
    <location>
        <position position="401"/>
    </location>
    <ligand>
        <name>ATP</name>
        <dbReference type="ChEBI" id="CHEBI:30616"/>
    </ligand>
</feature>
<feature type="active site" description="4-aspartylphosphate intermediate" evidence="7">
    <location>
        <position position="315"/>
    </location>
</feature>
<keyword evidence="7" id="KW-0630">Potassium</keyword>
<dbReference type="EMBL" id="JAHLQN010000001">
    <property type="protein sequence ID" value="MBU5625472.1"/>
    <property type="molecule type" value="Genomic_DNA"/>
</dbReference>
<feature type="binding site" evidence="7">
    <location>
        <position position="528"/>
    </location>
    <ligand>
        <name>Mg(2+)</name>
        <dbReference type="ChEBI" id="CHEBI:18420"/>
    </ligand>
</feature>
<keyword evidence="7" id="KW-0597">Phosphoprotein</keyword>
<dbReference type="EC" id="7.2.2.6" evidence="7"/>
<reference evidence="10 11" key="1">
    <citation type="submission" date="2021-06" db="EMBL/GenBank/DDBJ databases">
        <authorList>
            <person name="Sun Q."/>
            <person name="Li D."/>
        </authorList>
    </citation>
    <scope>NUCLEOTIDE SEQUENCE [LARGE SCALE GENOMIC DNA]</scope>
    <source>
        <strain evidence="10 11">MSJ-2</strain>
    </source>
</reference>
<evidence type="ECO:0000313" key="10">
    <source>
        <dbReference type="EMBL" id="MBU5625472.1"/>
    </source>
</evidence>
<feature type="domain" description="P-type ATPase A" evidence="9">
    <location>
        <begin position="118"/>
        <end position="210"/>
    </location>
</feature>
<evidence type="ECO:0000313" key="11">
    <source>
        <dbReference type="Proteomes" id="UP000787672"/>
    </source>
</evidence>
<dbReference type="NCBIfam" id="TIGR01494">
    <property type="entry name" value="ATPase_P-type"/>
    <property type="match status" value="2"/>
</dbReference>
<feature type="binding site" evidence="7">
    <location>
        <begin position="383"/>
        <end position="390"/>
    </location>
    <ligand>
        <name>ATP</name>
        <dbReference type="ChEBI" id="CHEBI:30616"/>
    </ligand>
</feature>
<feature type="transmembrane region" description="Helical" evidence="7">
    <location>
        <begin position="662"/>
        <end position="686"/>
    </location>
</feature>
<comment type="subunit">
    <text evidence="7">The system is composed of three essential subunits: KdpA, KdpB and KdpC.</text>
</comment>
<evidence type="ECO:0000256" key="2">
    <source>
        <dbReference type="ARBA" id="ARBA00022692"/>
    </source>
</evidence>
<protein>
    <recommendedName>
        <fullName evidence="7">Potassium-transporting ATPase ATP-binding subunit</fullName>
        <ecNumber evidence="7">7.2.2.6</ecNumber>
    </recommendedName>
    <alternativeName>
        <fullName evidence="7">ATP phosphohydrolase [potassium-transporting] B chain</fullName>
    </alternativeName>
    <alternativeName>
        <fullName evidence="7">Potassium-binding and translocating subunit B</fullName>
    </alternativeName>
    <alternativeName>
        <fullName evidence="7">Potassium-translocating ATPase B chain</fullName>
    </alternativeName>
</protein>
<comment type="caution">
    <text evidence="10">The sequence shown here is derived from an EMBL/GenBank/DDBJ whole genome shotgun (WGS) entry which is preliminary data.</text>
</comment>
<keyword evidence="11" id="KW-1185">Reference proteome</keyword>
<evidence type="ECO:0000256" key="3">
    <source>
        <dbReference type="ARBA" id="ARBA00022741"/>
    </source>
</evidence>
<feature type="region of interest" description="Disordered" evidence="8">
    <location>
        <begin position="98"/>
        <end position="117"/>
    </location>
</feature>
<evidence type="ECO:0000256" key="1">
    <source>
        <dbReference type="ARBA" id="ARBA00004141"/>
    </source>
</evidence>
<keyword evidence="7" id="KW-1003">Cell membrane</keyword>
<comment type="catalytic activity">
    <reaction evidence="7">
        <text>K(+)(out) + ATP + H2O = K(+)(in) + ADP + phosphate + H(+)</text>
        <dbReference type="Rhea" id="RHEA:16777"/>
        <dbReference type="ChEBI" id="CHEBI:15377"/>
        <dbReference type="ChEBI" id="CHEBI:15378"/>
        <dbReference type="ChEBI" id="CHEBI:29103"/>
        <dbReference type="ChEBI" id="CHEBI:30616"/>
        <dbReference type="ChEBI" id="CHEBI:43474"/>
        <dbReference type="ChEBI" id="CHEBI:456216"/>
        <dbReference type="EC" id="7.2.2.6"/>
    </reaction>
</comment>
<keyword evidence="3 7" id="KW-0547">Nucleotide-binding</keyword>
<feature type="binding site" evidence="7">
    <location>
        <position position="356"/>
    </location>
    <ligand>
        <name>ATP</name>
        <dbReference type="ChEBI" id="CHEBI:30616"/>
    </ligand>
</feature>
<dbReference type="HAMAP" id="MF_00285">
    <property type="entry name" value="KdpB"/>
    <property type="match status" value="1"/>
</dbReference>
<evidence type="ECO:0000256" key="4">
    <source>
        <dbReference type="ARBA" id="ARBA00022840"/>
    </source>
</evidence>
<keyword evidence="7" id="KW-1278">Translocase</keyword>
<feature type="transmembrane region" description="Helical" evidence="7">
    <location>
        <begin position="263"/>
        <end position="285"/>
    </location>
</feature>
<feature type="transmembrane region" description="Helical" evidence="7">
    <location>
        <begin position="593"/>
        <end position="614"/>
    </location>
</feature>
<keyword evidence="4 7" id="KW-0067">ATP-binding</keyword>
<keyword evidence="6 7" id="KW-0472">Membrane</keyword>
<feature type="transmembrane region" description="Helical" evidence="7">
    <location>
        <begin position="35"/>
        <end position="55"/>
    </location>
</feature>
<keyword evidence="2 7" id="KW-0812">Transmembrane</keyword>
<organism evidence="10 11">
    <name type="scientific">Dysosmobacter acutus</name>
    <dbReference type="NCBI Taxonomy" id="2841504"/>
    <lineage>
        <taxon>Bacteria</taxon>
        <taxon>Bacillati</taxon>
        <taxon>Bacillota</taxon>
        <taxon>Clostridia</taxon>
        <taxon>Eubacteriales</taxon>
        <taxon>Oscillospiraceae</taxon>
        <taxon>Dysosmobacter</taxon>
    </lineage>
</organism>
<dbReference type="PROSITE" id="PS00154">
    <property type="entry name" value="ATPASE_E1_E2"/>
    <property type="match status" value="1"/>
</dbReference>
<evidence type="ECO:0000256" key="7">
    <source>
        <dbReference type="HAMAP-Rule" id="MF_00285"/>
    </source>
</evidence>
<dbReference type="SFLD" id="SFLDG00002">
    <property type="entry name" value="C1.7:_P-type_atpase_like"/>
    <property type="match status" value="1"/>
</dbReference>
<dbReference type="PANTHER" id="PTHR43743:SF1">
    <property type="entry name" value="POTASSIUM-TRANSPORTING ATPASE ATP-BINDING SUBUNIT"/>
    <property type="match status" value="1"/>
</dbReference>
<dbReference type="NCBIfam" id="TIGR01497">
    <property type="entry name" value="kdpB"/>
    <property type="match status" value="1"/>
</dbReference>
<dbReference type="SFLD" id="SFLDF00027">
    <property type="entry name" value="p-type_atpase"/>
    <property type="match status" value="1"/>
</dbReference>
<dbReference type="InterPro" id="IPR018303">
    <property type="entry name" value="ATPase_P-typ_P_site"/>
</dbReference>
<keyword evidence="7" id="KW-0813">Transport</keyword>
<feature type="transmembrane region" description="Helical" evidence="7">
    <location>
        <begin position="620"/>
        <end position="642"/>
    </location>
</feature>
<dbReference type="InterPro" id="IPR059000">
    <property type="entry name" value="ATPase_P-type_domA"/>
</dbReference>
<comment type="subcellular location">
    <subcellularLocation>
        <location evidence="7">Cell membrane</location>
        <topology evidence="7">Multi-pass membrane protein</topology>
    </subcellularLocation>
    <subcellularLocation>
        <location evidence="1">Membrane</location>
        <topology evidence="1">Multi-pass membrane protein</topology>
    </subcellularLocation>
</comment>